<name>A0A8J5SSH7_ZIZPA</name>
<evidence type="ECO:0000256" key="1">
    <source>
        <dbReference type="SAM" id="MobiDB-lite"/>
    </source>
</evidence>
<comment type="caution">
    <text evidence="2">The sequence shown here is derived from an EMBL/GenBank/DDBJ whole genome shotgun (WGS) entry which is preliminary data.</text>
</comment>
<accession>A0A8J5SSH7</accession>
<reference evidence="2" key="2">
    <citation type="submission" date="2021-02" db="EMBL/GenBank/DDBJ databases">
        <authorList>
            <person name="Kimball J.A."/>
            <person name="Haas M.W."/>
            <person name="Macchietto M."/>
            <person name="Kono T."/>
            <person name="Duquette J."/>
            <person name="Shao M."/>
        </authorList>
    </citation>
    <scope>NUCLEOTIDE SEQUENCE</scope>
    <source>
        <tissue evidence="2">Fresh leaf tissue</tissue>
    </source>
</reference>
<keyword evidence="3" id="KW-1185">Reference proteome</keyword>
<feature type="compositionally biased region" description="Basic residues" evidence="1">
    <location>
        <begin position="96"/>
        <end position="111"/>
    </location>
</feature>
<reference evidence="2" key="1">
    <citation type="journal article" date="2021" name="bioRxiv">
        <title>Whole Genome Assembly and Annotation of Northern Wild Rice, Zizania palustris L., Supports a Whole Genome Duplication in the Zizania Genus.</title>
        <authorList>
            <person name="Haas M."/>
            <person name="Kono T."/>
            <person name="Macchietto M."/>
            <person name="Millas R."/>
            <person name="McGilp L."/>
            <person name="Shao M."/>
            <person name="Duquette J."/>
            <person name="Hirsch C.N."/>
            <person name="Kimball J."/>
        </authorList>
    </citation>
    <scope>NUCLEOTIDE SEQUENCE</scope>
    <source>
        <tissue evidence="2">Fresh leaf tissue</tissue>
    </source>
</reference>
<dbReference type="EMBL" id="JAAALK010000282">
    <property type="protein sequence ID" value="KAG8080951.1"/>
    <property type="molecule type" value="Genomic_DNA"/>
</dbReference>
<organism evidence="2 3">
    <name type="scientific">Zizania palustris</name>
    <name type="common">Northern wild rice</name>
    <dbReference type="NCBI Taxonomy" id="103762"/>
    <lineage>
        <taxon>Eukaryota</taxon>
        <taxon>Viridiplantae</taxon>
        <taxon>Streptophyta</taxon>
        <taxon>Embryophyta</taxon>
        <taxon>Tracheophyta</taxon>
        <taxon>Spermatophyta</taxon>
        <taxon>Magnoliopsida</taxon>
        <taxon>Liliopsida</taxon>
        <taxon>Poales</taxon>
        <taxon>Poaceae</taxon>
        <taxon>BOP clade</taxon>
        <taxon>Oryzoideae</taxon>
        <taxon>Oryzeae</taxon>
        <taxon>Zizaniinae</taxon>
        <taxon>Zizania</taxon>
    </lineage>
</organism>
<feature type="region of interest" description="Disordered" evidence="1">
    <location>
        <begin position="91"/>
        <end position="111"/>
    </location>
</feature>
<sequence length="111" mass="12023">MITMRYCRGANAPLNPRVAATGAPCTPPRGPRRPADHRHQSSAGHPSSLHAWRPARILARAQPQPAWRTATHAAIHASCKQGSVVFAGTAALARRQGSRGRPPRSRLRNQD</sequence>
<dbReference type="AlphaFoldDB" id="A0A8J5SSH7"/>
<proteinExistence type="predicted"/>
<protein>
    <submittedName>
        <fullName evidence="2">Uncharacterized protein</fullName>
    </submittedName>
</protein>
<gene>
    <name evidence="2" type="ORF">GUJ93_ZPchr0007g4968</name>
</gene>
<feature type="region of interest" description="Disordered" evidence="1">
    <location>
        <begin position="13"/>
        <end position="50"/>
    </location>
</feature>
<evidence type="ECO:0000313" key="3">
    <source>
        <dbReference type="Proteomes" id="UP000729402"/>
    </source>
</evidence>
<evidence type="ECO:0000313" key="2">
    <source>
        <dbReference type="EMBL" id="KAG8080951.1"/>
    </source>
</evidence>
<dbReference type="Proteomes" id="UP000729402">
    <property type="component" value="Unassembled WGS sequence"/>
</dbReference>